<sequence length="121" mass="12782">MPALKVTTCPHDDGTVLLLEGEIDIATEDQFHAAAVGAVEAEPHGRVVLDCQDLNFIDSSGLRVLIQTHKSAKEHYGHVLIAAPNARVAQILRVTAIDSRIPVFPSVADALAAPLETATPG</sequence>
<comment type="caution">
    <text evidence="4">The sequence shown here is derived from an EMBL/GenBank/DDBJ whole genome shotgun (WGS) entry which is preliminary data.</text>
</comment>
<proteinExistence type="inferred from homology"/>
<evidence type="ECO:0000259" key="3">
    <source>
        <dbReference type="PROSITE" id="PS50801"/>
    </source>
</evidence>
<evidence type="ECO:0000256" key="1">
    <source>
        <dbReference type="ARBA" id="ARBA00009013"/>
    </source>
</evidence>
<dbReference type="CDD" id="cd07043">
    <property type="entry name" value="STAS_anti-anti-sigma_factors"/>
    <property type="match status" value="1"/>
</dbReference>
<dbReference type="SUPFAM" id="SSF52091">
    <property type="entry name" value="SpoIIaa-like"/>
    <property type="match status" value="1"/>
</dbReference>
<dbReference type="EMBL" id="PYGA01000005">
    <property type="protein sequence ID" value="PSK98550.1"/>
    <property type="molecule type" value="Genomic_DNA"/>
</dbReference>
<gene>
    <name evidence="4" type="ORF">CLV63_105224</name>
</gene>
<dbReference type="PROSITE" id="PS50801">
    <property type="entry name" value="STAS"/>
    <property type="match status" value="1"/>
</dbReference>
<dbReference type="NCBIfam" id="TIGR00377">
    <property type="entry name" value="ant_ant_sig"/>
    <property type="match status" value="1"/>
</dbReference>
<comment type="similarity">
    <text evidence="1 2">Belongs to the anti-sigma-factor antagonist family.</text>
</comment>
<evidence type="ECO:0000313" key="4">
    <source>
        <dbReference type="EMBL" id="PSK98550.1"/>
    </source>
</evidence>
<accession>A0A2P8DMV3</accession>
<evidence type="ECO:0000313" key="5">
    <source>
        <dbReference type="Proteomes" id="UP000240542"/>
    </source>
</evidence>
<reference evidence="4 5" key="1">
    <citation type="submission" date="2018-03" db="EMBL/GenBank/DDBJ databases">
        <title>Genomic Encyclopedia of Archaeal and Bacterial Type Strains, Phase II (KMG-II): from individual species to whole genera.</title>
        <authorList>
            <person name="Goeker M."/>
        </authorList>
    </citation>
    <scope>NUCLEOTIDE SEQUENCE [LARGE SCALE GENOMIC DNA]</scope>
    <source>
        <strain evidence="4 5">DSM 45312</strain>
    </source>
</reference>
<organism evidence="4 5">
    <name type="scientific">Murinocardiopsis flavida</name>
    <dbReference type="NCBI Taxonomy" id="645275"/>
    <lineage>
        <taxon>Bacteria</taxon>
        <taxon>Bacillati</taxon>
        <taxon>Actinomycetota</taxon>
        <taxon>Actinomycetes</taxon>
        <taxon>Streptosporangiales</taxon>
        <taxon>Nocardiopsidaceae</taxon>
        <taxon>Murinocardiopsis</taxon>
    </lineage>
</organism>
<dbReference type="Pfam" id="PF01740">
    <property type="entry name" value="STAS"/>
    <property type="match status" value="1"/>
</dbReference>
<dbReference type="Gene3D" id="3.30.750.24">
    <property type="entry name" value="STAS domain"/>
    <property type="match status" value="1"/>
</dbReference>
<dbReference type="Proteomes" id="UP000240542">
    <property type="component" value="Unassembled WGS sequence"/>
</dbReference>
<dbReference type="PANTHER" id="PTHR33495:SF2">
    <property type="entry name" value="ANTI-SIGMA FACTOR ANTAGONIST TM_1081-RELATED"/>
    <property type="match status" value="1"/>
</dbReference>
<dbReference type="AlphaFoldDB" id="A0A2P8DMV3"/>
<name>A0A2P8DMV3_9ACTN</name>
<dbReference type="OrthoDB" id="9793697at2"/>
<keyword evidence="5" id="KW-1185">Reference proteome</keyword>
<dbReference type="RefSeq" id="WP_106582614.1">
    <property type="nucleotide sequence ID" value="NZ_PYGA01000005.1"/>
</dbReference>
<dbReference type="InterPro" id="IPR002645">
    <property type="entry name" value="STAS_dom"/>
</dbReference>
<evidence type="ECO:0000256" key="2">
    <source>
        <dbReference type="RuleBase" id="RU003749"/>
    </source>
</evidence>
<feature type="domain" description="STAS" evidence="3">
    <location>
        <begin position="4"/>
        <end position="114"/>
    </location>
</feature>
<dbReference type="InterPro" id="IPR036513">
    <property type="entry name" value="STAS_dom_sf"/>
</dbReference>
<dbReference type="GO" id="GO:0043856">
    <property type="term" value="F:anti-sigma factor antagonist activity"/>
    <property type="evidence" value="ECO:0007669"/>
    <property type="project" value="InterPro"/>
</dbReference>
<dbReference type="InterPro" id="IPR003658">
    <property type="entry name" value="Anti-sigma_ant"/>
</dbReference>
<dbReference type="PANTHER" id="PTHR33495">
    <property type="entry name" value="ANTI-SIGMA FACTOR ANTAGONIST TM_1081-RELATED-RELATED"/>
    <property type="match status" value="1"/>
</dbReference>
<protein>
    <recommendedName>
        <fullName evidence="2">Anti-sigma factor antagonist</fullName>
    </recommendedName>
</protein>